<feature type="compositionally biased region" description="Polar residues" evidence="6">
    <location>
        <begin position="148"/>
        <end position="167"/>
    </location>
</feature>
<dbReference type="GO" id="GO:0000922">
    <property type="term" value="C:spindle pole"/>
    <property type="evidence" value="ECO:0007669"/>
    <property type="project" value="InterPro"/>
</dbReference>
<sequence length="860" mass="98346">MPLDRTLFIKVYLNRLVNSLVPSDFGAEYSNSLVNDLMLQLLQTSPDPNLNIYQTLDEIKTVLLTQNRSSDWLRLREIVDLIAKEKSMDRVCAYLVFLCEFAQDTKSKRSGFAASESLNRASGPFSQSAGTFNQSASAFDQSPGPFNKTMSSPSQLFLPTQTSPDVTRHNQPMSRLIDPYSHSLLEAQIIASLEHSLLGHDTKFLAYLKTEEAIDIPPTIDNSDARILCNILEPGLIFRLLSKFSDESKGATASPIKVSFYRCVESVLNNYVAFITQLFQSKPTSLIAIYNSLADQTQILRLVRFFLNQCSSLDGYDFLVKVHKVSKFGDPRVQKLASDIFNTIVAPYYEYIEQWIIRGELIDEHSDFFVSFNAEENHINDIVKYNARKLPNFLKAEPAMFVKVLQIGKTLIFLSKFCKELDWVNSYSVRYSQHIFQANRGLVLMSPDKIHNLINAQYHEVLNYFVVVIQGKYLLFLHLLNLKSIMLMSNGDFVEVINSKGAEIFGEPAMYLTSGRLSDLLTLSIEASTIRTYPSNYLNRIDARILDLSHGSIGWDVFTLEYKLLELPLEILMNYNNASTQYLRLFHFLWSLRHYQYLLNDNFLEFQSLQKNDMKALAVRSSERRGTRTQQEKTNLWFVKAVRTINLVRSRLQAVIRVLLKYLSFDLIEEMFHEKVVKSLFRAKSLLGANFTSSDRATPLPILNSSLAEKLQNKSFLPEPLAVHNMNECTIDDITNIHGNYLESISRCKLLNEEVKGRVSGESFIDQIFEILELVFAFVKSSGEFCASMINYMNIVNINGAHLDAQEQFDGDLAQLHQRLRALVKIIYSDIYTGKFVPSMDVFVKDLRSDLQLKELSKLF</sequence>
<keyword evidence="4 5" id="KW-0206">Cytoskeleton</keyword>
<dbReference type="GO" id="GO:0051225">
    <property type="term" value="P:spindle assembly"/>
    <property type="evidence" value="ECO:0007669"/>
    <property type="project" value="TreeGrafter"/>
</dbReference>
<dbReference type="PANTHER" id="PTHR19302:SF33">
    <property type="entry name" value="GAMMA-TUBULIN COMPLEX COMPONENT 5"/>
    <property type="match status" value="1"/>
</dbReference>
<dbReference type="EMBL" id="LT635756">
    <property type="protein sequence ID" value="SGZ46296.1"/>
    <property type="molecule type" value="Genomic_DNA"/>
</dbReference>
<keyword evidence="10" id="KW-1185">Reference proteome</keyword>
<keyword evidence="3 5" id="KW-0493">Microtubule</keyword>
<dbReference type="InterPro" id="IPR041470">
    <property type="entry name" value="GCP_N"/>
</dbReference>
<name>A0A1L0B620_9ASCO</name>
<evidence type="ECO:0000256" key="2">
    <source>
        <dbReference type="ARBA" id="ARBA00022490"/>
    </source>
</evidence>
<dbReference type="GO" id="GO:0051321">
    <property type="term" value="P:meiotic cell cycle"/>
    <property type="evidence" value="ECO:0007669"/>
    <property type="project" value="TreeGrafter"/>
</dbReference>
<proteinExistence type="inferred from homology"/>
<evidence type="ECO:0000259" key="7">
    <source>
        <dbReference type="Pfam" id="PF04130"/>
    </source>
</evidence>
<dbReference type="GO" id="GO:0051011">
    <property type="term" value="F:microtubule minus-end binding"/>
    <property type="evidence" value="ECO:0007669"/>
    <property type="project" value="TreeGrafter"/>
</dbReference>
<keyword evidence="2 5" id="KW-0963">Cytoplasm</keyword>
<dbReference type="GO" id="GO:0005816">
    <property type="term" value="C:spindle pole body"/>
    <property type="evidence" value="ECO:0007669"/>
    <property type="project" value="UniProtKB-ARBA"/>
</dbReference>
<dbReference type="Proteomes" id="UP000182334">
    <property type="component" value="Chromosome I"/>
</dbReference>
<evidence type="ECO:0000256" key="1">
    <source>
        <dbReference type="ARBA" id="ARBA00010337"/>
    </source>
</evidence>
<dbReference type="InterPro" id="IPR040457">
    <property type="entry name" value="GCP_C"/>
</dbReference>
<protein>
    <recommendedName>
        <fullName evidence="5">Spindle pole body component</fullName>
    </recommendedName>
</protein>
<dbReference type="InterPro" id="IPR042241">
    <property type="entry name" value="GCP_C_sf"/>
</dbReference>
<comment type="subcellular location">
    <subcellularLocation>
        <location evidence="5">Cytoplasm</location>
        <location evidence="5">Cytoskeleton</location>
        <location evidence="5">Microtubule organizing center</location>
    </subcellularLocation>
</comment>
<evidence type="ECO:0000259" key="8">
    <source>
        <dbReference type="Pfam" id="PF17681"/>
    </source>
</evidence>
<dbReference type="STRING" id="45354.A0A1L0B620"/>
<evidence type="ECO:0000256" key="6">
    <source>
        <dbReference type="SAM" id="MobiDB-lite"/>
    </source>
</evidence>
<dbReference type="InterPro" id="IPR007259">
    <property type="entry name" value="GCP"/>
</dbReference>
<dbReference type="AlphaFoldDB" id="A0A1L0B620"/>
<dbReference type="OrthoDB" id="5860513at2759"/>
<comment type="similarity">
    <text evidence="1 5">Belongs to the TUBGCP family.</text>
</comment>
<evidence type="ECO:0000313" key="10">
    <source>
        <dbReference type="Proteomes" id="UP000182334"/>
    </source>
</evidence>
<dbReference type="GO" id="GO:0000930">
    <property type="term" value="C:gamma-tubulin complex"/>
    <property type="evidence" value="ECO:0007669"/>
    <property type="project" value="TreeGrafter"/>
</dbReference>
<feature type="region of interest" description="Disordered" evidence="6">
    <location>
        <begin position="142"/>
        <end position="167"/>
    </location>
</feature>
<dbReference type="GO" id="GO:0000278">
    <property type="term" value="P:mitotic cell cycle"/>
    <property type="evidence" value="ECO:0007669"/>
    <property type="project" value="TreeGrafter"/>
</dbReference>
<dbReference type="GO" id="GO:0007020">
    <property type="term" value="P:microtubule nucleation"/>
    <property type="evidence" value="ECO:0007669"/>
    <property type="project" value="InterPro"/>
</dbReference>
<feature type="domain" description="Gamma tubulin complex component C-terminal" evidence="7">
    <location>
        <begin position="475"/>
        <end position="823"/>
    </location>
</feature>
<dbReference type="PANTHER" id="PTHR19302">
    <property type="entry name" value="GAMMA TUBULIN COMPLEX PROTEIN"/>
    <property type="match status" value="1"/>
</dbReference>
<reference evidence="9 10" key="1">
    <citation type="submission" date="2016-10" db="EMBL/GenBank/DDBJ databases">
        <authorList>
            <person name="de Groot N.N."/>
        </authorList>
    </citation>
    <scope>NUCLEOTIDE SEQUENCE [LARGE SCALE GENOMIC DNA]</scope>
    <source>
        <strain evidence="9 10">CBS 141442</strain>
    </source>
</reference>
<feature type="domain" description="Gamma tubulin complex component protein N-terminal" evidence="8">
    <location>
        <begin position="195"/>
        <end position="461"/>
    </location>
</feature>
<accession>A0A1L0B620</accession>
<dbReference type="GO" id="GO:0031122">
    <property type="term" value="P:cytoplasmic microtubule organization"/>
    <property type="evidence" value="ECO:0007669"/>
    <property type="project" value="TreeGrafter"/>
</dbReference>
<dbReference type="GO" id="GO:0005874">
    <property type="term" value="C:microtubule"/>
    <property type="evidence" value="ECO:0007669"/>
    <property type="project" value="UniProtKB-KW"/>
</dbReference>
<evidence type="ECO:0000256" key="4">
    <source>
        <dbReference type="ARBA" id="ARBA00023212"/>
    </source>
</evidence>
<evidence type="ECO:0000256" key="5">
    <source>
        <dbReference type="RuleBase" id="RU363050"/>
    </source>
</evidence>
<dbReference type="GO" id="GO:0043015">
    <property type="term" value="F:gamma-tubulin binding"/>
    <property type="evidence" value="ECO:0007669"/>
    <property type="project" value="InterPro"/>
</dbReference>
<dbReference type="Pfam" id="PF17681">
    <property type="entry name" value="GCP_N_terminal"/>
    <property type="match status" value="1"/>
</dbReference>
<dbReference type="Gene3D" id="1.20.120.1900">
    <property type="entry name" value="Gamma-tubulin complex, C-terminal domain"/>
    <property type="match status" value="1"/>
</dbReference>
<gene>
    <name evidence="9" type="ORF">SAMEA4029010_CIC11G00000003133</name>
</gene>
<evidence type="ECO:0000313" key="9">
    <source>
        <dbReference type="EMBL" id="SGZ46296.1"/>
    </source>
</evidence>
<evidence type="ECO:0000256" key="3">
    <source>
        <dbReference type="ARBA" id="ARBA00022701"/>
    </source>
</evidence>
<dbReference type="Pfam" id="PF04130">
    <property type="entry name" value="GCP_C_terminal"/>
    <property type="match status" value="1"/>
</dbReference>
<organism evidence="9 10">
    <name type="scientific">Sungouiella intermedia</name>
    <dbReference type="NCBI Taxonomy" id="45354"/>
    <lineage>
        <taxon>Eukaryota</taxon>
        <taxon>Fungi</taxon>
        <taxon>Dikarya</taxon>
        <taxon>Ascomycota</taxon>
        <taxon>Saccharomycotina</taxon>
        <taxon>Pichiomycetes</taxon>
        <taxon>Metschnikowiaceae</taxon>
        <taxon>Sungouiella</taxon>
    </lineage>
</organism>